<gene>
    <name evidence="2" type="ORF">A3H40_01490</name>
</gene>
<evidence type="ECO:0000313" key="3">
    <source>
        <dbReference type="Proteomes" id="UP000177057"/>
    </source>
</evidence>
<protein>
    <recommendedName>
        <fullName evidence="1">AAA+ ATPase domain-containing protein</fullName>
    </recommendedName>
</protein>
<proteinExistence type="predicted"/>
<dbReference type="Pfam" id="PF13173">
    <property type="entry name" value="AAA_14"/>
    <property type="match status" value="1"/>
</dbReference>
<comment type="caution">
    <text evidence="2">The sequence shown here is derived from an EMBL/GenBank/DDBJ whole genome shotgun (WGS) entry which is preliminary data.</text>
</comment>
<sequence length="431" mass="49865">MINNPAKIHYYTRDLFSKIETFLKTKEIIAIVGSRQVGKTTLLQKIYNELSKKQKCLFLTFENRSELELFERDVESFKDLYCTRYQVIFIDEFQYAKDAGQKLKYLFDTTDVKFFISGSASLQIKEAGKYLVGRIFTFRLHPFSFSEYLRAIDEPIYRLTRKYFNQVQEIFSGNNPKVESLIKSETIKNKLAAYFEQYLIFGGYPRVVSAKNTEEKKQVLESIVDNYLLRDIQSLLKLATENELMTLARSLSLQSGNLVSFTELSNPTHLSYKEVKKHIRILEETFILNLVYPYFRNKRTELVKNPKVFFGDNGFHNKLIDNFMPLAARADSGALAENFIFNSLSSSSAFLEINFWRTKSQAEVDFILSRENQIIPLEAKFAPMGKKIIGKSLFSFINKYKCKTAIVTTNGDFGIRKTGAAAVYFIPAFFI</sequence>
<evidence type="ECO:0000259" key="1">
    <source>
        <dbReference type="SMART" id="SM00382"/>
    </source>
</evidence>
<evidence type="ECO:0000313" key="2">
    <source>
        <dbReference type="EMBL" id="OGE71664.1"/>
    </source>
</evidence>
<dbReference type="STRING" id="1797794.A3H40_01490"/>
<dbReference type="Pfam" id="PF13635">
    <property type="entry name" value="DUF4143"/>
    <property type="match status" value="1"/>
</dbReference>
<dbReference type="SMART" id="SM00382">
    <property type="entry name" value="AAA"/>
    <property type="match status" value="1"/>
</dbReference>
<feature type="domain" description="AAA+ ATPase" evidence="1">
    <location>
        <begin position="25"/>
        <end position="136"/>
    </location>
</feature>
<dbReference type="Proteomes" id="UP000177057">
    <property type="component" value="Unassembled WGS sequence"/>
</dbReference>
<name>A0A1F5N209_9BACT</name>
<dbReference type="InterPro" id="IPR041682">
    <property type="entry name" value="AAA_14"/>
</dbReference>
<dbReference type="PANTHER" id="PTHR43566">
    <property type="entry name" value="CONSERVED PROTEIN"/>
    <property type="match status" value="1"/>
</dbReference>
<dbReference type="InterPro" id="IPR025420">
    <property type="entry name" value="DUF4143"/>
</dbReference>
<dbReference type="InterPro" id="IPR027417">
    <property type="entry name" value="P-loop_NTPase"/>
</dbReference>
<organism evidence="2 3">
    <name type="scientific">Candidatus Daviesbacteria bacterium RIFCSPLOWO2_02_FULL_38_15</name>
    <dbReference type="NCBI Taxonomy" id="1797794"/>
    <lineage>
        <taxon>Bacteria</taxon>
        <taxon>Candidatus Daviesiibacteriota</taxon>
    </lineage>
</organism>
<accession>A0A1F5N209</accession>
<dbReference type="PANTHER" id="PTHR43566:SF1">
    <property type="entry name" value="AAA+ ATPASE DOMAIN-CONTAINING PROTEIN"/>
    <property type="match status" value="1"/>
</dbReference>
<dbReference type="InterPro" id="IPR003593">
    <property type="entry name" value="AAA+_ATPase"/>
</dbReference>
<dbReference type="Gene3D" id="3.40.50.300">
    <property type="entry name" value="P-loop containing nucleotide triphosphate hydrolases"/>
    <property type="match status" value="1"/>
</dbReference>
<dbReference type="SUPFAM" id="SSF52540">
    <property type="entry name" value="P-loop containing nucleoside triphosphate hydrolases"/>
    <property type="match status" value="1"/>
</dbReference>
<dbReference type="EMBL" id="MFDV01000015">
    <property type="protein sequence ID" value="OGE71664.1"/>
    <property type="molecule type" value="Genomic_DNA"/>
</dbReference>
<reference evidence="2 3" key="1">
    <citation type="journal article" date="2016" name="Nat. Commun.">
        <title>Thousands of microbial genomes shed light on interconnected biogeochemical processes in an aquifer system.</title>
        <authorList>
            <person name="Anantharaman K."/>
            <person name="Brown C.T."/>
            <person name="Hug L.A."/>
            <person name="Sharon I."/>
            <person name="Castelle C.J."/>
            <person name="Probst A.J."/>
            <person name="Thomas B.C."/>
            <person name="Singh A."/>
            <person name="Wilkins M.J."/>
            <person name="Karaoz U."/>
            <person name="Brodie E.L."/>
            <person name="Williams K.H."/>
            <person name="Hubbard S.S."/>
            <person name="Banfield J.F."/>
        </authorList>
    </citation>
    <scope>NUCLEOTIDE SEQUENCE [LARGE SCALE GENOMIC DNA]</scope>
</reference>
<dbReference type="AlphaFoldDB" id="A0A1F5N209"/>